<dbReference type="GO" id="GO:0004674">
    <property type="term" value="F:protein serine/threonine kinase activity"/>
    <property type="evidence" value="ECO:0007669"/>
    <property type="project" value="UniProtKB-KW"/>
</dbReference>
<evidence type="ECO:0000256" key="4">
    <source>
        <dbReference type="ARBA" id="ARBA00022777"/>
    </source>
</evidence>
<dbReference type="GO" id="GO:0005737">
    <property type="term" value="C:cytoplasm"/>
    <property type="evidence" value="ECO:0007669"/>
    <property type="project" value="TreeGrafter"/>
</dbReference>
<dbReference type="InterPro" id="IPR050494">
    <property type="entry name" value="Ser_Thr_dual-spec_kinase"/>
</dbReference>
<dbReference type="GO" id="GO:0045944">
    <property type="term" value="P:positive regulation of transcription by RNA polymerase II"/>
    <property type="evidence" value="ECO:0007669"/>
    <property type="project" value="TreeGrafter"/>
</dbReference>
<keyword evidence="5 6" id="KW-0067">ATP-binding</keyword>
<dbReference type="GO" id="GO:0046332">
    <property type="term" value="F:SMAD binding"/>
    <property type="evidence" value="ECO:0007669"/>
    <property type="project" value="TreeGrafter"/>
</dbReference>
<organism evidence="9 10">
    <name type="scientific">Monopterus albus</name>
    <name type="common">Swamp eel</name>
    <dbReference type="NCBI Taxonomy" id="43700"/>
    <lineage>
        <taxon>Eukaryota</taxon>
        <taxon>Metazoa</taxon>
        <taxon>Chordata</taxon>
        <taxon>Craniata</taxon>
        <taxon>Vertebrata</taxon>
        <taxon>Euteleostomi</taxon>
        <taxon>Actinopterygii</taxon>
        <taxon>Neopterygii</taxon>
        <taxon>Teleostei</taxon>
        <taxon>Neoteleostei</taxon>
        <taxon>Acanthomorphata</taxon>
        <taxon>Anabantaria</taxon>
        <taxon>Synbranchiformes</taxon>
        <taxon>Synbranchidae</taxon>
        <taxon>Monopterus</taxon>
    </lineage>
</organism>
<evidence type="ECO:0000256" key="3">
    <source>
        <dbReference type="ARBA" id="ARBA00022741"/>
    </source>
</evidence>
<keyword evidence="1 7" id="KW-0723">Serine/threonine-protein kinase</keyword>
<dbReference type="Proteomes" id="UP000261600">
    <property type="component" value="Unplaced"/>
</dbReference>
<evidence type="ECO:0000256" key="2">
    <source>
        <dbReference type="ARBA" id="ARBA00022679"/>
    </source>
</evidence>
<dbReference type="SUPFAM" id="SSF56112">
    <property type="entry name" value="Protein kinase-like (PK-like)"/>
    <property type="match status" value="1"/>
</dbReference>
<feature type="domain" description="Protein kinase" evidence="8">
    <location>
        <begin position="66"/>
        <end position="227"/>
    </location>
</feature>
<dbReference type="PROSITE" id="PS00107">
    <property type="entry name" value="PROTEIN_KINASE_ATP"/>
    <property type="match status" value="1"/>
</dbReference>
<name>A0A3Q3K3L5_MONAL</name>
<dbReference type="InterPro" id="IPR000719">
    <property type="entry name" value="Prot_kinase_dom"/>
</dbReference>
<keyword evidence="2" id="KW-0808">Transferase</keyword>
<evidence type="ECO:0000313" key="10">
    <source>
        <dbReference type="Proteomes" id="UP000261600"/>
    </source>
</evidence>
<dbReference type="GO" id="GO:0003714">
    <property type="term" value="F:transcription corepressor activity"/>
    <property type="evidence" value="ECO:0007669"/>
    <property type="project" value="TreeGrafter"/>
</dbReference>
<evidence type="ECO:0000256" key="7">
    <source>
        <dbReference type="RuleBase" id="RU000304"/>
    </source>
</evidence>
<accession>A0A3Q3K3L5</accession>
<sequence length="227" mass="25578">QSAVMSVFCRQVTTTVSLQLCRVKHRIVEPLDQSQIPRANKPDSDSDFQVYQIVKGETLTSSSSTYRVRSFLGQGTFGTVVRCTRMSDMKTVAIKMIKNQGFYAEDAKEEVAILLKLKSLDSDKCNLVRWYQVFPDRGHICLEPIVQQITNALSHLKAVGIMHADLKMENVMFVNHQQEPYKVKVIDLGLACHMSAAKTGSYIQTCPYRSPEVILGLPLTGNVWYTQ</sequence>
<evidence type="ECO:0000256" key="5">
    <source>
        <dbReference type="ARBA" id="ARBA00022840"/>
    </source>
</evidence>
<reference evidence="9" key="1">
    <citation type="submission" date="2025-08" db="UniProtKB">
        <authorList>
            <consortium name="Ensembl"/>
        </authorList>
    </citation>
    <scope>IDENTIFICATION</scope>
</reference>
<dbReference type="InterPro" id="IPR008271">
    <property type="entry name" value="Ser/Thr_kinase_AS"/>
</dbReference>
<dbReference type="Ensembl" id="ENSMALT00000027928.1">
    <property type="protein sequence ID" value="ENSMALP00000027425.1"/>
    <property type="gene ID" value="ENSMALG00000019027.1"/>
</dbReference>
<evidence type="ECO:0000313" key="9">
    <source>
        <dbReference type="Ensembl" id="ENSMALP00000027425.1"/>
    </source>
</evidence>
<dbReference type="GO" id="GO:0003713">
    <property type="term" value="F:transcription coactivator activity"/>
    <property type="evidence" value="ECO:0007669"/>
    <property type="project" value="TreeGrafter"/>
</dbReference>
<dbReference type="PANTHER" id="PTHR24058">
    <property type="entry name" value="DUAL SPECIFICITY PROTEIN KINASE"/>
    <property type="match status" value="1"/>
</dbReference>
<evidence type="ECO:0000256" key="1">
    <source>
        <dbReference type="ARBA" id="ARBA00022527"/>
    </source>
</evidence>
<dbReference type="AlphaFoldDB" id="A0A3Q3K3L5"/>
<dbReference type="SMART" id="SM00220">
    <property type="entry name" value="S_TKc"/>
    <property type="match status" value="1"/>
</dbReference>
<proteinExistence type="inferred from homology"/>
<feature type="binding site" evidence="6">
    <location>
        <position position="95"/>
    </location>
    <ligand>
        <name>ATP</name>
        <dbReference type="ChEBI" id="CHEBI:30616"/>
    </ligand>
</feature>
<dbReference type="GO" id="GO:0042771">
    <property type="term" value="P:intrinsic apoptotic signaling pathway in response to DNA damage by p53 class mediator"/>
    <property type="evidence" value="ECO:0007669"/>
    <property type="project" value="TreeGrafter"/>
</dbReference>
<dbReference type="Gene3D" id="3.30.200.20">
    <property type="entry name" value="Phosphorylase Kinase, domain 1"/>
    <property type="match status" value="1"/>
</dbReference>
<dbReference type="PROSITE" id="PS50011">
    <property type="entry name" value="PROTEIN_KINASE_DOM"/>
    <property type="match status" value="1"/>
</dbReference>
<evidence type="ECO:0000259" key="8">
    <source>
        <dbReference type="PROSITE" id="PS50011"/>
    </source>
</evidence>
<keyword evidence="4" id="KW-0418">Kinase</keyword>
<dbReference type="GO" id="GO:0004713">
    <property type="term" value="F:protein tyrosine kinase activity"/>
    <property type="evidence" value="ECO:0007669"/>
    <property type="project" value="TreeGrafter"/>
</dbReference>
<keyword evidence="10" id="KW-1185">Reference proteome</keyword>
<dbReference type="PANTHER" id="PTHR24058:SF53">
    <property type="entry name" value="HOMEODOMAIN-INTERACTING PROTEIN KINASE 2"/>
    <property type="match status" value="1"/>
</dbReference>
<dbReference type="GO" id="GO:0005524">
    <property type="term" value="F:ATP binding"/>
    <property type="evidence" value="ECO:0007669"/>
    <property type="project" value="UniProtKB-UniRule"/>
</dbReference>
<dbReference type="Gene3D" id="1.10.510.10">
    <property type="entry name" value="Transferase(Phosphotransferase) domain 1"/>
    <property type="match status" value="1"/>
</dbReference>
<dbReference type="PROSITE" id="PS00108">
    <property type="entry name" value="PROTEIN_KINASE_ST"/>
    <property type="match status" value="1"/>
</dbReference>
<dbReference type="InterPro" id="IPR011009">
    <property type="entry name" value="Kinase-like_dom_sf"/>
</dbReference>
<protein>
    <recommendedName>
        <fullName evidence="8">Protein kinase domain-containing protein</fullName>
    </recommendedName>
</protein>
<dbReference type="GO" id="GO:0007224">
    <property type="term" value="P:smoothened signaling pathway"/>
    <property type="evidence" value="ECO:0007669"/>
    <property type="project" value="TreeGrafter"/>
</dbReference>
<evidence type="ECO:0000256" key="6">
    <source>
        <dbReference type="PROSITE-ProRule" id="PRU10141"/>
    </source>
</evidence>
<comment type="similarity">
    <text evidence="7">Belongs to the protein kinase superfamily.</text>
</comment>
<dbReference type="Pfam" id="PF00069">
    <property type="entry name" value="Pkinase"/>
    <property type="match status" value="2"/>
</dbReference>
<dbReference type="InterPro" id="IPR017441">
    <property type="entry name" value="Protein_kinase_ATP_BS"/>
</dbReference>
<reference evidence="9" key="2">
    <citation type="submission" date="2025-09" db="UniProtKB">
        <authorList>
            <consortium name="Ensembl"/>
        </authorList>
    </citation>
    <scope>IDENTIFICATION</scope>
</reference>
<dbReference type="GO" id="GO:0016605">
    <property type="term" value="C:PML body"/>
    <property type="evidence" value="ECO:0007669"/>
    <property type="project" value="TreeGrafter"/>
</dbReference>
<keyword evidence="3 6" id="KW-0547">Nucleotide-binding</keyword>